<protein>
    <submittedName>
        <fullName evidence="2">DUF4097 family beta strand repeat protein</fullName>
    </submittedName>
</protein>
<dbReference type="RefSeq" id="WP_161433204.1">
    <property type="nucleotide sequence ID" value="NZ_WXYO01000001.1"/>
</dbReference>
<dbReference type="Proteomes" id="UP000475249">
    <property type="component" value="Unassembled WGS sequence"/>
</dbReference>
<dbReference type="EMBL" id="WXYO01000001">
    <property type="protein sequence ID" value="NAS10387.1"/>
    <property type="molecule type" value="Genomic_DNA"/>
</dbReference>
<organism evidence="2 3">
    <name type="scientific">Poritiphilus flavus</name>
    <dbReference type="NCBI Taxonomy" id="2697053"/>
    <lineage>
        <taxon>Bacteria</taxon>
        <taxon>Pseudomonadati</taxon>
        <taxon>Bacteroidota</taxon>
        <taxon>Flavobacteriia</taxon>
        <taxon>Flavobacteriales</taxon>
        <taxon>Flavobacteriaceae</taxon>
        <taxon>Poritiphilus</taxon>
    </lineage>
</organism>
<feature type="domain" description="DUF4097" evidence="1">
    <location>
        <begin position="148"/>
        <end position="252"/>
    </location>
</feature>
<evidence type="ECO:0000259" key="1">
    <source>
        <dbReference type="Pfam" id="PF13349"/>
    </source>
</evidence>
<dbReference type="AlphaFoldDB" id="A0A6L9E6N2"/>
<sequence>MKTAVLCAALTATVGLQPLQAQKKEFKELIKKEVAFSGSGENNLIIKNVFGSIDVEGYDGSTVLFEIERKISARNTEDLELGKEELKVNFIEEANRIIVHPDAPYMNFKEDGLSFNWCWNNHDQPKYSHKLDFKVRVPRNTSLVVSTVNDGELAVSNTRGKSLKANNVNGGIELNNITGKTDVHAINGEVKISYAKNPVEASSYYSLNGDINIEYQQDLSAAIGFKSMNGELYTDFDISRQYSKTTKNDADSKGRFKFESRPIVQIGSGKLSHNFETLNGNVIITKN</sequence>
<reference evidence="2 3" key="1">
    <citation type="submission" date="2020-01" db="EMBL/GenBank/DDBJ databases">
        <title>Bacteria diversity of Porities sp.</title>
        <authorList>
            <person name="Wang G."/>
        </authorList>
    </citation>
    <scope>NUCLEOTIDE SEQUENCE [LARGE SCALE GENOMIC DNA]</scope>
    <source>
        <strain evidence="2 3">R33</strain>
    </source>
</reference>
<dbReference type="InterPro" id="IPR025164">
    <property type="entry name" value="Toastrack_DUF4097"/>
</dbReference>
<accession>A0A6L9E6N2</accession>
<dbReference type="Pfam" id="PF13349">
    <property type="entry name" value="DUF4097"/>
    <property type="match status" value="1"/>
</dbReference>
<name>A0A6L9E6N2_9FLAO</name>
<evidence type="ECO:0000313" key="2">
    <source>
        <dbReference type="EMBL" id="NAS10387.1"/>
    </source>
</evidence>
<keyword evidence="3" id="KW-1185">Reference proteome</keyword>
<comment type="caution">
    <text evidence="2">The sequence shown here is derived from an EMBL/GenBank/DDBJ whole genome shotgun (WGS) entry which is preliminary data.</text>
</comment>
<proteinExistence type="predicted"/>
<gene>
    <name evidence="2" type="ORF">GTQ38_00120</name>
</gene>
<evidence type="ECO:0000313" key="3">
    <source>
        <dbReference type="Proteomes" id="UP000475249"/>
    </source>
</evidence>